<protein>
    <submittedName>
        <fullName evidence="2">ASCC2 isoform 7</fullName>
    </submittedName>
</protein>
<reference evidence="2 3" key="1">
    <citation type="submission" date="2017-12" db="EMBL/GenBank/DDBJ databases">
        <title>High-resolution comparative analysis of great ape genomes.</title>
        <authorList>
            <person name="Pollen A."/>
            <person name="Hastie A."/>
            <person name="Hormozdiari F."/>
            <person name="Dougherty M."/>
            <person name="Liu R."/>
            <person name="Chaisson M."/>
            <person name="Hoppe E."/>
            <person name="Hill C."/>
            <person name="Pang A."/>
            <person name="Hillier L."/>
            <person name="Baker C."/>
            <person name="Armstrong J."/>
            <person name="Shendure J."/>
            <person name="Paten B."/>
            <person name="Wilson R."/>
            <person name="Chao H."/>
            <person name="Schneider V."/>
            <person name="Ventura M."/>
            <person name="Kronenberg Z."/>
            <person name="Murali S."/>
            <person name="Gordon D."/>
            <person name="Cantsilieris S."/>
            <person name="Munson K."/>
            <person name="Nelson B."/>
            <person name="Raja A."/>
            <person name="Underwood J."/>
            <person name="Diekhans M."/>
            <person name="Fiddes I."/>
            <person name="Haussler D."/>
            <person name="Eichler E."/>
        </authorList>
    </citation>
    <scope>NUCLEOTIDE SEQUENCE [LARGE SCALE GENOMIC DNA]</scope>
    <source>
        <strain evidence="2">Yerkes chimp pedigree #C0471</strain>
    </source>
</reference>
<feature type="compositionally biased region" description="Polar residues" evidence="1">
    <location>
        <begin position="1"/>
        <end position="13"/>
    </location>
</feature>
<gene>
    <name evidence="2" type="ORF">CK820_G0024486</name>
</gene>
<feature type="region of interest" description="Disordered" evidence="1">
    <location>
        <begin position="1"/>
        <end position="22"/>
    </location>
</feature>
<accession>A0A2J8QNJ8</accession>
<dbReference type="EMBL" id="NBAG03000026">
    <property type="protein sequence ID" value="PNI97840.1"/>
    <property type="molecule type" value="Genomic_DNA"/>
</dbReference>
<dbReference type="AlphaFoldDB" id="A0A2J8QNJ8"/>
<evidence type="ECO:0000256" key="1">
    <source>
        <dbReference type="SAM" id="MobiDB-lite"/>
    </source>
</evidence>
<evidence type="ECO:0000313" key="3">
    <source>
        <dbReference type="Proteomes" id="UP000236370"/>
    </source>
</evidence>
<feature type="non-terminal residue" evidence="2">
    <location>
        <position position="87"/>
    </location>
</feature>
<evidence type="ECO:0000313" key="2">
    <source>
        <dbReference type="EMBL" id="PNI97840.1"/>
    </source>
</evidence>
<sequence length="87" mass="10171">SWPAWSTTTTTQSREMKPDPTPLLTSRHNVFQNDEFDVFSRDSVDLSRVHKGKSTRKEENTRSLLNDKRAVAAQRQRYEQYSVVVEE</sequence>
<proteinExistence type="predicted"/>
<organism evidence="2 3">
    <name type="scientific">Pan troglodytes</name>
    <name type="common">Chimpanzee</name>
    <dbReference type="NCBI Taxonomy" id="9598"/>
    <lineage>
        <taxon>Eukaryota</taxon>
        <taxon>Metazoa</taxon>
        <taxon>Chordata</taxon>
        <taxon>Craniata</taxon>
        <taxon>Vertebrata</taxon>
        <taxon>Euteleostomi</taxon>
        <taxon>Mammalia</taxon>
        <taxon>Eutheria</taxon>
        <taxon>Euarchontoglires</taxon>
        <taxon>Primates</taxon>
        <taxon>Haplorrhini</taxon>
        <taxon>Catarrhini</taxon>
        <taxon>Hominidae</taxon>
        <taxon>Pan</taxon>
    </lineage>
</organism>
<feature type="non-terminal residue" evidence="2">
    <location>
        <position position="1"/>
    </location>
</feature>
<name>A0A2J8QNJ8_PANTR</name>
<dbReference type="Proteomes" id="UP000236370">
    <property type="component" value="Unassembled WGS sequence"/>
</dbReference>
<comment type="caution">
    <text evidence="2">The sequence shown here is derived from an EMBL/GenBank/DDBJ whole genome shotgun (WGS) entry which is preliminary data.</text>
</comment>